<dbReference type="OrthoDB" id="705595at2"/>
<proteinExistence type="predicted"/>
<dbReference type="EMBL" id="SDHW01000002">
    <property type="protein sequence ID" value="RXK60551.1"/>
    <property type="molecule type" value="Genomic_DNA"/>
</dbReference>
<evidence type="ECO:0000313" key="2">
    <source>
        <dbReference type="Proteomes" id="UP000290204"/>
    </source>
</evidence>
<dbReference type="Proteomes" id="UP000290204">
    <property type="component" value="Unassembled WGS sequence"/>
</dbReference>
<gene>
    <name evidence="1" type="ORF">ESA94_08770</name>
</gene>
<organism evidence="1 2">
    <name type="scientific">Lacibacter luteus</name>
    <dbReference type="NCBI Taxonomy" id="2508719"/>
    <lineage>
        <taxon>Bacteria</taxon>
        <taxon>Pseudomonadati</taxon>
        <taxon>Bacteroidota</taxon>
        <taxon>Chitinophagia</taxon>
        <taxon>Chitinophagales</taxon>
        <taxon>Chitinophagaceae</taxon>
        <taxon>Lacibacter</taxon>
    </lineage>
</organism>
<comment type="caution">
    <text evidence="1">The sequence shown here is derived from an EMBL/GenBank/DDBJ whole genome shotgun (WGS) entry which is preliminary data.</text>
</comment>
<accession>A0A4Q1CIU6</accession>
<reference evidence="1 2" key="1">
    <citation type="submission" date="2019-01" db="EMBL/GenBank/DDBJ databases">
        <title>Lacibacter sp. strain TTM-7.</title>
        <authorList>
            <person name="Chen W.-M."/>
        </authorList>
    </citation>
    <scope>NUCLEOTIDE SEQUENCE [LARGE SCALE GENOMIC DNA]</scope>
    <source>
        <strain evidence="1 2">TTM-7</strain>
    </source>
</reference>
<dbReference type="AlphaFoldDB" id="A0A4Q1CIU6"/>
<keyword evidence="2" id="KW-1185">Reference proteome</keyword>
<sequence length="157" mass="17951">MKLWITYSTVFVIGIVAVLLLFNASANPEKMILGKWKETDWKFEKGIAFAADIAAASKTKTTQPEFSFHKAEDWEFLPGGLLRLNIAGKEEHLTWRLKGRGHVLQIEYGNNRTENYQLTVLDNNRMVLNAESDMQARGIAQLIFERTKTDSYAQKIQ</sequence>
<name>A0A4Q1CIU6_9BACT</name>
<evidence type="ECO:0008006" key="3">
    <source>
        <dbReference type="Google" id="ProtNLM"/>
    </source>
</evidence>
<protein>
    <recommendedName>
        <fullName evidence="3">Lipocalin-like domain-containing protein</fullName>
    </recommendedName>
</protein>
<evidence type="ECO:0000313" key="1">
    <source>
        <dbReference type="EMBL" id="RXK60551.1"/>
    </source>
</evidence>
<dbReference type="RefSeq" id="WP_129130512.1">
    <property type="nucleotide sequence ID" value="NZ_SDHW01000002.1"/>
</dbReference>